<name>A0ABN8PY12_9CNID</name>
<dbReference type="Proteomes" id="UP001159405">
    <property type="component" value="Unassembled WGS sequence"/>
</dbReference>
<reference evidence="2 3" key="1">
    <citation type="submission" date="2022-05" db="EMBL/GenBank/DDBJ databases">
        <authorList>
            <consortium name="Genoscope - CEA"/>
            <person name="William W."/>
        </authorList>
    </citation>
    <scope>NUCLEOTIDE SEQUENCE [LARGE SCALE GENOMIC DNA]</scope>
</reference>
<protein>
    <recommendedName>
        <fullName evidence="1">DUF7869 domain-containing protein</fullName>
    </recommendedName>
</protein>
<dbReference type="PANTHER" id="PTHR34415">
    <property type="entry name" value="INTEGRASE CATALYTIC DOMAIN-CONTAINING PROTEIN"/>
    <property type="match status" value="1"/>
</dbReference>
<dbReference type="PANTHER" id="PTHR34415:SF1">
    <property type="entry name" value="INTEGRASE CATALYTIC DOMAIN-CONTAINING PROTEIN"/>
    <property type="match status" value="1"/>
</dbReference>
<accession>A0ABN8PY12</accession>
<organism evidence="2 3">
    <name type="scientific">Porites lobata</name>
    <dbReference type="NCBI Taxonomy" id="104759"/>
    <lineage>
        <taxon>Eukaryota</taxon>
        <taxon>Metazoa</taxon>
        <taxon>Cnidaria</taxon>
        <taxon>Anthozoa</taxon>
        <taxon>Hexacorallia</taxon>
        <taxon>Scleractinia</taxon>
        <taxon>Fungiina</taxon>
        <taxon>Poritidae</taxon>
        <taxon>Porites</taxon>
    </lineage>
</organism>
<comment type="caution">
    <text evidence="2">The sequence shown here is derived from an EMBL/GenBank/DDBJ whole genome shotgun (WGS) entry which is preliminary data.</text>
</comment>
<evidence type="ECO:0000259" key="1">
    <source>
        <dbReference type="Pfam" id="PF25273"/>
    </source>
</evidence>
<proteinExistence type="predicted"/>
<feature type="non-terminal residue" evidence="2">
    <location>
        <position position="1"/>
    </location>
</feature>
<dbReference type="Pfam" id="PF25273">
    <property type="entry name" value="DUF7869"/>
    <property type="match status" value="1"/>
</dbReference>
<evidence type="ECO:0000313" key="2">
    <source>
        <dbReference type="EMBL" id="CAH3153233.1"/>
    </source>
</evidence>
<feature type="domain" description="DUF7869" evidence="1">
    <location>
        <begin position="46"/>
        <end position="143"/>
    </location>
</feature>
<dbReference type="InterPro" id="IPR057191">
    <property type="entry name" value="DUF7869"/>
</dbReference>
<feature type="non-terminal residue" evidence="2">
    <location>
        <position position="145"/>
    </location>
</feature>
<sequence>LNEKIHYSFDYAPQVHMPCNPMQPGPIYFKTPQKCGIFGVIRPSQGVMCEGVPSQVNFLIDEAVSTGKGENATISSIHYYFEHHGLQETDVYLNADNCTGQNKNNNFLWYLAWRTLMKLHHSITYSFLIAGNTKFAPDHCFGLIK</sequence>
<evidence type="ECO:0000313" key="3">
    <source>
        <dbReference type="Proteomes" id="UP001159405"/>
    </source>
</evidence>
<dbReference type="EMBL" id="CALNXK010000096">
    <property type="protein sequence ID" value="CAH3153233.1"/>
    <property type="molecule type" value="Genomic_DNA"/>
</dbReference>
<gene>
    <name evidence="2" type="ORF">PLOB_00049469</name>
</gene>
<keyword evidence="3" id="KW-1185">Reference proteome</keyword>